<sequence>MRAVSHHGGELRCQNAVSGATVPVVQPCRYRSSYEAVPTRDDEAIMSLNLEHRWHRNVNVMVVMDCVERCQLRARSDPVSRLTLPNWCRISACSMHLTRSNVVVAAHCKSVAKATEVRILYPPQQELRPCDQEVLVTGPFSCCTALSGVDPLMGEDITLLM</sequence>
<comment type="caution">
    <text evidence="1">The sequence shown here is derived from an EMBL/GenBank/DDBJ whole genome shotgun (WGS) entry which is preliminary data.</text>
</comment>
<protein>
    <submittedName>
        <fullName evidence="1">Uncharacterized protein</fullName>
    </submittedName>
</protein>
<dbReference type="EMBL" id="BMNC01000022">
    <property type="protein sequence ID" value="GGN25723.1"/>
    <property type="molecule type" value="Genomic_DNA"/>
</dbReference>
<proteinExistence type="predicted"/>
<dbReference type="Proteomes" id="UP000597656">
    <property type="component" value="Unassembled WGS sequence"/>
</dbReference>
<accession>A0ABQ2IT10</accession>
<evidence type="ECO:0000313" key="2">
    <source>
        <dbReference type="Proteomes" id="UP000597656"/>
    </source>
</evidence>
<gene>
    <name evidence="1" type="ORF">GCM10011609_80240</name>
</gene>
<keyword evidence="2" id="KW-1185">Reference proteome</keyword>
<reference evidence="2" key="1">
    <citation type="journal article" date="2019" name="Int. J. Syst. Evol. Microbiol.">
        <title>The Global Catalogue of Microorganisms (GCM) 10K type strain sequencing project: providing services to taxonomists for standard genome sequencing and annotation.</title>
        <authorList>
            <consortium name="The Broad Institute Genomics Platform"/>
            <consortium name="The Broad Institute Genome Sequencing Center for Infectious Disease"/>
            <person name="Wu L."/>
            <person name="Ma J."/>
        </authorList>
    </citation>
    <scope>NUCLEOTIDE SEQUENCE [LARGE SCALE GENOMIC DNA]</scope>
    <source>
        <strain evidence="2">CGMCC 4.7319</strain>
    </source>
</reference>
<organism evidence="1 2">
    <name type="scientific">Lentzea pudingi</name>
    <dbReference type="NCBI Taxonomy" id="1789439"/>
    <lineage>
        <taxon>Bacteria</taxon>
        <taxon>Bacillati</taxon>
        <taxon>Actinomycetota</taxon>
        <taxon>Actinomycetes</taxon>
        <taxon>Pseudonocardiales</taxon>
        <taxon>Pseudonocardiaceae</taxon>
        <taxon>Lentzea</taxon>
    </lineage>
</organism>
<name>A0ABQ2IT10_9PSEU</name>
<evidence type="ECO:0000313" key="1">
    <source>
        <dbReference type="EMBL" id="GGN25723.1"/>
    </source>
</evidence>